<gene>
    <name evidence="3" type="ORF">SCHPADRAFT_940587</name>
</gene>
<sequence length="66" mass="6938">MNLNNYCQSNQIAAPTYSHSHSGTLDSGTWTSTVTVNGSSYTGDEKATKKLADDSAAEKALKALQG</sequence>
<dbReference type="AlphaFoldDB" id="A0A0H2RUU9"/>
<organism evidence="3 4">
    <name type="scientific">Schizopora paradoxa</name>
    <dbReference type="NCBI Taxonomy" id="27342"/>
    <lineage>
        <taxon>Eukaryota</taxon>
        <taxon>Fungi</taxon>
        <taxon>Dikarya</taxon>
        <taxon>Basidiomycota</taxon>
        <taxon>Agaricomycotina</taxon>
        <taxon>Agaricomycetes</taxon>
        <taxon>Hymenochaetales</taxon>
        <taxon>Schizoporaceae</taxon>
        <taxon>Schizopora</taxon>
    </lineage>
</organism>
<dbReference type="Proteomes" id="UP000053477">
    <property type="component" value="Unassembled WGS sequence"/>
</dbReference>
<dbReference type="GO" id="GO:0003723">
    <property type="term" value="F:RNA binding"/>
    <property type="evidence" value="ECO:0007669"/>
    <property type="project" value="UniProtKB-UniRule"/>
</dbReference>
<evidence type="ECO:0000256" key="1">
    <source>
        <dbReference type="PROSITE-ProRule" id="PRU00266"/>
    </source>
</evidence>
<evidence type="ECO:0000313" key="3">
    <source>
        <dbReference type="EMBL" id="KLO13228.1"/>
    </source>
</evidence>
<accession>A0A0H2RUU9</accession>
<dbReference type="InterPro" id="IPR014720">
    <property type="entry name" value="dsRBD_dom"/>
</dbReference>
<proteinExistence type="predicted"/>
<dbReference type="InParanoid" id="A0A0H2RUU9"/>
<reference evidence="3 4" key="1">
    <citation type="submission" date="2015-04" db="EMBL/GenBank/DDBJ databases">
        <title>Complete genome sequence of Schizopora paradoxa KUC8140, a cosmopolitan wood degrader in East Asia.</title>
        <authorList>
            <consortium name="DOE Joint Genome Institute"/>
            <person name="Min B."/>
            <person name="Park H."/>
            <person name="Jang Y."/>
            <person name="Kim J.-J."/>
            <person name="Kim K.H."/>
            <person name="Pangilinan J."/>
            <person name="Lipzen A."/>
            <person name="Riley R."/>
            <person name="Grigoriev I.V."/>
            <person name="Spatafora J.W."/>
            <person name="Choi I.-G."/>
        </authorList>
    </citation>
    <scope>NUCLEOTIDE SEQUENCE [LARGE SCALE GENOMIC DNA]</scope>
    <source>
        <strain evidence="3 4">KUC8140</strain>
    </source>
</reference>
<dbReference type="OrthoDB" id="112668at2759"/>
<evidence type="ECO:0000259" key="2">
    <source>
        <dbReference type="PROSITE" id="PS50137"/>
    </source>
</evidence>
<evidence type="ECO:0000313" key="4">
    <source>
        <dbReference type="Proteomes" id="UP000053477"/>
    </source>
</evidence>
<name>A0A0H2RUU9_9AGAM</name>
<protein>
    <recommendedName>
        <fullName evidence="2">DRBM domain-containing protein</fullName>
    </recommendedName>
</protein>
<keyword evidence="4" id="KW-1185">Reference proteome</keyword>
<dbReference type="SUPFAM" id="SSF54768">
    <property type="entry name" value="dsRNA-binding domain-like"/>
    <property type="match status" value="1"/>
</dbReference>
<dbReference type="PROSITE" id="PS50137">
    <property type="entry name" value="DS_RBD"/>
    <property type="match status" value="1"/>
</dbReference>
<dbReference type="CDD" id="cd00048">
    <property type="entry name" value="DSRM_SF"/>
    <property type="match status" value="1"/>
</dbReference>
<keyword evidence="1" id="KW-0694">RNA-binding</keyword>
<feature type="domain" description="DRBM" evidence="2">
    <location>
        <begin position="1"/>
        <end position="66"/>
    </location>
</feature>
<dbReference type="Gene3D" id="3.30.160.20">
    <property type="match status" value="1"/>
</dbReference>
<dbReference type="EMBL" id="KQ085963">
    <property type="protein sequence ID" value="KLO13228.1"/>
    <property type="molecule type" value="Genomic_DNA"/>
</dbReference>
<dbReference type="Pfam" id="PF00035">
    <property type="entry name" value="dsrm"/>
    <property type="match status" value="1"/>
</dbReference>